<name>A0AAN9NUK1_PHACN</name>
<keyword evidence="1" id="KW-1133">Transmembrane helix</keyword>
<accession>A0AAN9NUK1</accession>
<keyword evidence="1" id="KW-0472">Membrane</keyword>
<feature type="transmembrane region" description="Helical" evidence="1">
    <location>
        <begin position="65"/>
        <end position="85"/>
    </location>
</feature>
<organism evidence="2 3">
    <name type="scientific">Phaseolus coccineus</name>
    <name type="common">Scarlet runner bean</name>
    <name type="synonym">Phaseolus multiflorus</name>
    <dbReference type="NCBI Taxonomy" id="3886"/>
    <lineage>
        <taxon>Eukaryota</taxon>
        <taxon>Viridiplantae</taxon>
        <taxon>Streptophyta</taxon>
        <taxon>Embryophyta</taxon>
        <taxon>Tracheophyta</taxon>
        <taxon>Spermatophyta</taxon>
        <taxon>Magnoliopsida</taxon>
        <taxon>eudicotyledons</taxon>
        <taxon>Gunneridae</taxon>
        <taxon>Pentapetalae</taxon>
        <taxon>rosids</taxon>
        <taxon>fabids</taxon>
        <taxon>Fabales</taxon>
        <taxon>Fabaceae</taxon>
        <taxon>Papilionoideae</taxon>
        <taxon>50 kb inversion clade</taxon>
        <taxon>NPAAA clade</taxon>
        <taxon>indigoferoid/millettioid clade</taxon>
        <taxon>Phaseoleae</taxon>
        <taxon>Phaseolus</taxon>
    </lineage>
</organism>
<dbReference type="AlphaFoldDB" id="A0AAN9NUK1"/>
<proteinExistence type="predicted"/>
<protein>
    <submittedName>
        <fullName evidence="2">Uncharacterized protein</fullName>
    </submittedName>
</protein>
<keyword evidence="3" id="KW-1185">Reference proteome</keyword>
<comment type="caution">
    <text evidence="2">The sequence shown here is derived from an EMBL/GenBank/DDBJ whole genome shotgun (WGS) entry which is preliminary data.</text>
</comment>
<sequence length="97" mass="11004">MMSKQHCFFLCLLTPKLGSLVLILLFRACSNACNICQVILVDVVLVYAALVCLMEIYLEKNFEKVCYLVMVQVGQAFVLLNNLTLSHVQAFVLWTPF</sequence>
<keyword evidence="1" id="KW-0812">Transmembrane</keyword>
<dbReference type="Proteomes" id="UP001374584">
    <property type="component" value="Unassembled WGS sequence"/>
</dbReference>
<dbReference type="EMBL" id="JAYMYR010000002">
    <property type="protein sequence ID" value="KAK7377227.1"/>
    <property type="molecule type" value="Genomic_DNA"/>
</dbReference>
<evidence type="ECO:0000313" key="3">
    <source>
        <dbReference type="Proteomes" id="UP001374584"/>
    </source>
</evidence>
<feature type="transmembrane region" description="Helical" evidence="1">
    <location>
        <begin position="40"/>
        <end position="58"/>
    </location>
</feature>
<reference evidence="2 3" key="1">
    <citation type="submission" date="2024-01" db="EMBL/GenBank/DDBJ databases">
        <title>The genomes of 5 underutilized Papilionoideae crops provide insights into root nodulation and disease resistanc.</title>
        <authorList>
            <person name="Jiang F."/>
        </authorList>
    </citation>
    <scope>NUCLEOTIDE SEQUENCE [LARGE SCALE GENOMIC DNA]</scope>
    <source>
        <strain evidence="2">JINMINGXINNONG_FW02</strain>
        <tissue evidence="2">Leaves</tissue>
    </source>
</reference>
<evidence type="ECO:0000256" key="1">
    <source>
        <dbReference type="SAM" id="Phobius"/>
    </source>
</evidence>
<evidence type="ECO:0000313" key="2">
    <source>
        <dbReference type="EMBL" id="KAK7377227.1"/>
    </source>
</evidence>
<gene>
    <name evidence="2" type="ORF">VNO80_02649</name>
</gene>